<dbReference type="RefSeq" id="WP_074461530.1">
    <property type="nucleotide sequence ID" value="NZ_FMUR01000005.1"/>
</dbReference>
<name>A0A1G5BR69_9FIRM</name>
<protein>
    <submittedName>
        <fullName evidence="9">Peptide/nickel transport system permease protein</fullName>
    </submittedName>
</protein>
<dbReference type="SUPFAM" id="SSF161098">
    <property type="entry name" value="MetI-like"/>
    <property type="match status" value="1"/>
</dbReference>
<dbReference type="EMBL" id="FMUR01000005">
    <property type="protein sequence ID" value="SCX92709.1"/>
    <property type="molecule type" value="Genomic_DNA"/>
</dbReference>
<feature type="transmembrane region" description="Helical" evidence="7">
    <location>
        <begin position="117"/>
        <end position="137"/>
    </location>
</feature>
<keyword evidence="2 7" id="KW-0813">Transport</keyword>
<gene>
    <name evidence="9" type="ORF">SAMN02910451_00772</name>
</gene>
<evidence type="ECO:0000256" key="3">
    <source>
        <dbReference type="ARBA" id="ARBA00022475"/>
    </source>
</evidence>
<evidence type="ECO:0000256" key="4">
    <source>
        <dbReference type="ARBA" id="ARBA00022692"/>
    </source>
</evidence>
<feature type="domain" description="ABC transmembrane type-1" evidence="8">
    <location>
        <begin position="78"/>
        <end position="267"/>
    </location>
</feature>
<evidence type="ECO:0000256" key="1">
    <source>
        <dbReference type="ARBA" id="ARBA00004651"/>
    </source>
</evidence>
<dbReference type="InterPro" id="IPR050366">
    <property type="entry name" value="BP-dependent_transpt_permease"/>
</dbReference>
<keyword evidence="4 7" id="KW-0812">Transmembrane</keyword>
<sequence>MRDKITEIFRKIKKDPYMCAGVIITGIILLMILVGLFWMPYEPTKMNASEKLKGISFKHIMGTDNMGRDVFSRVMYGSRVTFLIALGTVFIGAFMGTLIGALTGYYGGLFDEITMRVIDAMFAFPSILLALVIVSVFGTGWMQLLFSLGIAFIPSFARIVRGEVLRCRNTDYVESAKLQGVSDIRMIFVHILPNIKGVLASSILIGFNNAVLAEAGLSYLGVGSQPPYASLGKMLSDAQQYLFTTPSYCLCPGLVIVLMVLGFSFLGEGIRRWE</sequence>
<dbReference type="Proteomes" id="UP000183047">
    <property type="component" value="Unassembled WGS sequence"/>
</dbReference>
<evidence type="ECO:0000313" key="9">
    <source>
        <dbReference type="EMBL" id="SCX92709.1"/>
    </source>
</evidence>
<keyword evidence="3" id="KW-1003">Cell membrane</keyword>
<dbReference type="Pfam" id="PF00528">
    <property type="entry name" value="BPD_transp_1"/>
    <property type="match status" value="1"/>
</dbReference>
<dbReference type="STRING" id="185008.bhn_I1706"/>
<dbReference type="PANTHER" id="PTHR43386">
    <property type="entry name" value="OLIGOPEPTIDE TRANSPORT SYSTEM PERMEASE PROTEIN APPC"/>
    <property type="match status" value="1"/>
</dbReference>
<dbReference type="PROSITE" id="PS50928">
    <property type="entry name" value="ABC_TM1"/>
    <property type="match status" value="1"/>
</dbReference>
<organism evidence="9 10">
    <name type="scientific">Butyrivibrio hungatei</name>
    <dbReference type="NCBI Taxonomy" id="185008"/>
    <lineage>
        <taxon>Bacteria</taxon>
        <taxon>Bacillati</taxon>
        <taxon>Bacillota</taxon>
        <taxon>Clostridia</taxon>
        <taxon>Lachnospirales</taxon>
        <taxon>Lachnospiraceae</taxon>
        <taxon>Butyrivibrio</taxon>
    </lineage>
</organism>
<feature type="transmembrane region" description="Helical" evidence="7">
    <location>
        <begin position="241"/>
        <end position="266"/>
    </location>
</feature>
<evidence type="ECO:0000256" key="6">
    <source>
        <dbReference type="ARBA" id="ARBA00023136"/>
    </source>
</evidence>
<comment type="similarity">
    <text evidence="7">Belongs to the binding-protein-dependent transport system permease family.</text>
</comment>
<dbReference type="AlphaFoldDB" id="A0A1G5BR69"/>
<reference evidence="10" key="1">
    <citation type="submission" date="2016-10" db="EMBL/GenBank/DDBJ databases">
        <authorList>
            <person name="Varghese N."/>
            <person name="Submissions S."/>
        </authorList>
    </citation>
    <scope>NUCLEOTIDE SEQUENCE [LARGE SCALE GENOMIC DNA]</scope>
    <source>
        <strain evidence="10">XBD2006</strain>
    </source>
</reference>
<evidence type="ECO:0000256" key="2">
    <source>
        <dbReference type="ARBA" id="ARBA00022448"/>
    </source>
</evidence>
<dbReference type="PANTHER" id="PTHR43386:SF1">
    <property type="entry name" value="D,D-DIPEPTIDE TRANSPORT SYSTEM PERMEASE PROTEIN DDPC-RELATED"/>
    <property type="match status" value="1"/>
</dbReference>
<evidence type="ECO:0000256" key="7">
    <source>
        <dbReference type="RuleBase" id="RU363032"/>
    </source>
</evidence>
<dbReference type="CDD" id="cd06261">
    <property type="entry name" value="TM_PBP2"/>
    <property type="match status" value="1"/>
</dbReference>
<evidence type="ECO:0000259" key="8">
    <source>
        <dbReference type="PROSITE" id="PS50928"/>
    </source>
</evidence>
<dbReference type="Gene3D" id="1.10.3720.10">
    <property type="entry name" value="MetI-like"/>
    <property type="match status" value="1"/>
</dbReference>
<dbReference type="InterPro" id="IPR035906">
    <property type="entry name" value="MetI-like_sf"/>
</dbReference>
<comment type="subcellular location">
    <subcellularLocation>
        <location evidence="1 7">Cell membrane</location>
        <topology evidence="1 7">Multi-pass membrane protein</topology>
    </subcellularLocation>
</comment>
<keyword evidence="6 7" id="KW-0472">Membrane</keyword>
<dbReference type="InterPro" id="IPR000515">
    <property type="entry name" value="MetI-like"/>
</dbReference>
<dbReference type="GO" id="GO:0005886">
    <property type="term" value="C:plasma membrane"/>
    <property type="evidence" value="ECO:0007669"/>
    <property type="project" value="UniProtKB-SubCell"/>
</dbReference>
<dbReference type="GO" id="GO:0055085">
    <property type="term" value="P:transmembrane transport"/>
    <property type="evidence" value="ECO:0007669"/>
    <property type="project" value="InterPro"/>
</dbReference>
<feature type="transmembrane region" description="Helical" evidence="7">
    <location>
        <begin position="20"/>
        <end position="41"/>
    </location>
</feature>
<dbReference type="OrthoDB" id="9797852at2"/>
<feature type="transmembrane region" description="Helical" evidence="7">
    <location>
        <begin position="80"/>
        <end position="105"/>
    </location>
</feature>
<evidence type="ECO:0000256" key="5">
    <source>
        <dbReference type="ARBA" id="ARBA00022989"/>
    </source>
</evidence>
<proteinExistence type="inferred from homology"/>
<keyword evidence="10" id="KW-1185">Reference proteome</keyword>
<evidence type="ECO:0000313" key="10">
    <source>
        <dbReference type="Proteomes" id="UP000183047"/>
    </source>
</evidence>
<keyword evidence="5 7" id="KW-1133">Transmembrane helix</keyword>
<accession>A0A1G5BR69</accession>